<organism evidence="2 3">
    <name type="scientific">Cannabis sativa</name>
    <name type="common">Hemp</name>
    <name type="synonym">Marijuana</name>
    <dbReference type="NCBI Taxonomy" id="3483"/>
    <lineage>
        <taxon>Eukaryota</taxon>
        <taxon>Viridiplantae</taxon>
        <taxon>Streptophyta</taxon>
        <taxon>Embryophyta</taxon>
        <taxon>Tracheophyta</taxon>
        <taxon>Spermatophyta</taxon>
        <taxon>Magnoliopsida</taxon>
        <taxon>eudicotyledons</taxon>
        <taxon>Gunneridae</taxon>
        <taxon>Pentapetalae</taxon>
        <taxon>rosids</taxon>
        <taxon>fabids</taxon>
        <taxon>Rosales</taxon>
        <taxon>Cannabaceae</taxon>
        <taxon>Cannabis</taxon>
    </lineage>
</organism>
<accession>A0A803NLB8</accession>
<protein>
    <recommendedName>
        <fullName evidence="1">Reverse transcriptase domain-containing protein</fullName>
    </recommendedName>
</protein>
<keyword evidence="3" id="KW-1185">Reference proteome</keyword>
<reference evidence="2" key="1">
    <citation type="submission" date="2018-11" db="EMBL/GenBank/DDBJ databases">
        <authorList>
            <person name="Grassa J C."/>
        </authorList>
    </citation>
    <scope>NUCLEOTIDE SEQUENCE [LARGE SCALE GENOMIC DNA]</scope>
</reference>
<dbReference type="Pfam" id="PF00078">
    <property type="entry name" value="RVT_1"/>
    <property type="match status" value="1"/>
</dbReference>
<dbReference type="Proteomes" id="UP000596661">
    <property type="component" value="Chromosome 1"/>
</dbReference>
<reference evidence="2" key="2">
    <citation type="submission" date="2021-03" db="UniProtKB">
        <authorList>
            <consortium name="EnsemblPlants"/>
        </authorList>
    </citation>
    <scope>IDENTIFICATION</scope>
</reference>
<dbReference type="AlphaFoldDB" id="A0A803NLB8"/>
<proteinExistence type="predicted"/>
<dbReference type="OMA" id="ISHMAFT"/>
<name>A0A803NLB8_CANSA</name>
<evidence type="ECO:0000313" key="2">
    <source>
        <dbReference type="EnsemblPlants" id="cds.evm.model.01.2478"/>
    </source>
</evidence>
<dbReference type="EnsemblPlants" id="evm.model.01.2478">
    <property type="protein sequence ID" value="cds.evm.model.01.2478"/>
    <property type="gene ID" value="evm.TU.01.2478"/>
</dbReference>
<evidence type="ECO:0000259" key="1">
    <source>
        <dbReference type="Pfam" id="PF00078"/>
    </source>
</evidence>
<feature type="domain" description="Reverse transcriptase" evidence="1">
    <location>
        <begin position="6"/>
        <end position="92"/>
    </location>
</feature>
<dbReference type="Gramene" id="evm.model.01.2478">
    <property type="protein sequence ID" value="cds.evm.model.01.2478"/>
    <property type="gene ID" value="evm.TU.01.2478"/>
</dbReference>
<evidence type="ECO:0000313" key="3">
    <source>
        <dbReference type="Proteomes" id="UP000596661"/>
    </source>
</evidence>
<sequence>MVTHEGRELGPFVPGRGIRQGDPLSPHLFLICVEGLSSLVKKYESWDDLHRCRVCNGAPVISHILFADDNYIYCKATEREARNVIRLLQVFEATSGKQAWRLLTNDSSLVARLYKARYYPRGSFLNATLGKRDLEHSTKPVSNTIKVNVDGAIFTSARKCGIGLVARDSSGMLIEAHSLCHDGWAKPAFVET</sequence>
<dbReference type="InterPro" id="IPR000477">
    <property type="entry name" value="RT_dom"/>
</dbReference>
<dbReference type="EMBL" id="UZAU01000073">
    <property type="status" value="NOT_ANNOTATED_CDS"/>
    <property type="molecule type" value="Genomic_DNA"/>
</dbReference>